<dbReference type="InterPro" id="IPR027417">
    <property type="entry name" value="P-loop_NTPase"/>
</dbReference>
<proteinExistence type="predicted"/>
<evidence type="ECO:0000256" key="1">
    <source>
        <dbReference type="SAM" id="MobiDB-lite"/>
    </source>
</evidence>
<dbReference type="OrthoDB" id="37484at2759"/>
<keyword evidence="3" id="KW-1185">Reference proteome</keyword>
<feature type="compositionally biased region" description="Low complexity" evidence="1">
    <location>
        <begin position="1021"/>
        <end position="1033"/>
    </location>
</feature>
<feature type="region of interest" description="Disordered" evidence="1">
    <location>
        <begin position="212"/>
        <end position="249"/>
    </location>
</feature>
<dbReference type="AlphaFoldDB" id="A0A0D2WVM3"/>
<feature type="region of interest" description="Disordered" evidence="1">
    <location>
        <begin position="1019"/>
        <end position="1041"/>
    </location>
</feature>
<feature type="region of interest" description="Disordered" evidence="1">
    <location>
        <begin position="124"/>
        <end position="145"/>
    </location>
</feature>
<evidence type="ECO:0000313" key="2">
    <source>
        <dbReference type="EMBL" id="KJE96910.1"/>
    </source>
</evidence>
<evidence type="ECO:0000313" key="3">
    <source>
        <dbReference type="Proteomes" id="UP000008743"/>
    </source>
</evidence>
<dbReference type="InParanoid" id="A0A0D2WVM3"/>
<dbReference type="STRING" id="595528.A0A0D2WVM3"/>
<dbReference type="Gene3D" id="3.40.50.300">
    <property type="entry name" value="P-loop containing nucleotide triphosphate hydrolases"/>
    <property type="match status" value="1"/>
</dbReference>
<reference evidence="3" key="1">
    <citation type="submission" date="2011-02" db="EMBL/GenBank/DDBJ databases">
        <title>The Genome Sequence of Capsaspora owczarzaki ATCC 30864.</title>
        <authorList>
            <person name="Russ C."/>
            <person name="Cuomo C."/>
            <person name="Burger G."/>
            <person name="Gray M.W."/>
            <person name="Holland P.W.H."/>
            <person name="King N."/>
            <person name="Lang F.B.F."/>
            <person name="Roger A.J."/>
            <person name="Ruiz-Trillo I."/>
            <person name="Young S.K."/>
            <person name="Zeng Q."/>
            <person name="Gargeya S."/>
            <person name="Alvarado L."/>
            <person name="Berlin A."/>
            <person name="Chapman S.B."/>
            <person name="Chen Z."/>
            <person name="Freedman E."/>
            <person name="Gellesch M."/>
            <person name="Goldberg J."/>
            <person name="Griggs A."/>
            <person name="Gujja S."/>
            <person name="Heilman E."/>
            <person name="Heiman D."/>
            <person name="Howarth C."/>
            <person name="Mehta T."/>
            <person name="Neiman D."/>
            <person name="Pearson M."/>
            <person name="Roberts A."/>
            <person name="Saif S."/>
            <person name="Shea T."/>
            <person name="Shenoy N."/>
            <person name="Sisk P."/>
            <person name="Stolte C."/>
            <person name="Sykes S."/>
            <person name="White J."/>
            <person name="Yandava C."/>
            <person name="Haas B."/>
            <person name="Nusbaum C."/>
            <person name="Birren B."/>
        </authorList>
    </citation>
    <scope>NUCLEOTIDE SEQUENCE</scope>
    <source>
        <strain evidence="3">ATCC 30864</strain>
    </source>
</reference>
<dbReference type="EMBL" id="KE346372">
    <property type="protein sequence ID" value="KJE96910.1"/>
    <property type="molecule type" value="Genomic_DNA"/>
</dbReference>
<organism evidence="2 3">
    <name type="scientific">Capsaspora owczarzaki (strain ATCC 30864)</name>
    <dbReference type="NCBI Taxonomy" id="595528"/>
    <lineage>
        <taxon>Eukaryota</taxon>
        <taxon>Filasterea</taxon>
        <taxon>Capsaspora</taxon>
    </lineage>
</organism>
<name>A0A0D2WVM3_CAPO3</name>
<accession>A0A0D2WVM3</accession>
<gene>
    <name evidence="2" type="ORF">CAOG_007158</name>
</gene>
<dbReference type="RefSeq" id="XP_004343882.1">
    <property type="nucleotide sequence ID" value="XM_004343832.2"/>
</dbReference>
<dbReference type="Proteomes" id="UP000008743">
    <property type="component" value="Unassembled WGS sequence"/>
</dbReference>
<sequence>MSSPSPLPPVMVTFPDLKHEYIKTSKNVFRRTDVVTVDVDVGVEALPQAAAAARLGLRVLVRRVLDHALTTIVTLSEQAAAGLSPPFCLLGELDAAGLTSAFAEEPSAPIFSAAASAAATVKGSSAHANTTEPSSGGGGGASGPSRHRFVTTCTLNLNDARSKLVYELDKHFAHRNRCELLVQIFLINASAGAQSVLLASVVSQPFAIRGQEHSRRFQKQGRATARAPAGMDNGTSGNAIHEASPPAQQRKRVALNPGLASGEDEDEFDTLPPLAGDAHFGLTPSEHDELLDLPELRTLNSMPPSRKRLLEFDPELADLLQMQQGTESLNEFLISVHQTHEPLVAEMQHLSTEPVTLSSLTPQLGTATLSLLHPVQSFDIMSLADLNALLPFPNVDAATDMSCDGDKLLSELTSPLHSSNWSSPGSSHTTLVSPPLLPSGGSDTNLLLAPVSPVSACTTSSARSSSLGACAPLLVDALPFSPGVFRSTPSEQCDPTSDLAEAARPRLLLADMGSRLIGRDADRAAVVELMRTHPIVVLSGDAGVGKSALAKAVCNDAYAIGLVEKATWNCLTIEQFCTVRFTDRLSFYESVAKQLGLQPSQIAPSEIEAKVRLHLRDHPTVLVIDNFSLGEAFEAKSLKAVTGQTSALSNGPAHLARLELWSSLQFLPASTRVIVTSRERGVFGSLLRAVPHAVYTVGALTPDSAFRVFANTALSAAELTLTPQDEPLVRRICERVCYLPLAIEILAGQLITNSLSQLLDDLQTSPLATLDVAGPASGTNAYGFYASLGVTYDALDSEAATLFSIIGMIEGRFTLDLLRECVGEQKTFTEMLDVQLAVERQQQQSQQQKHEQQQQQYQQDMQARFYNISPEEQGLTAPHGGARLLSSRYAACRLALTSAINEGCKSLVPCSALFAHSVRSLLERLIRFGLVKRDSSSSAFYFMTAILRPFARSKLPTAVHVSVLTRLLFLYRYKHAAPPVPFKSLGSRREFGWNLGEPDNHYMRVVLASVKEATLEMNNESPSCSTSAGSSPAVGTPHSASEGCVGNGEPCAVDQPRRPIITAMDGTIVPNYGAAFVEIAADQSNILLIKQQVPAAMEIYSSIFQTFVTARSRLCSQSFVSATQLDAVLSLYEDRAVLVVRSCLRLIFMHASCGEWTEFARLVSCIWELLFHAVSSGFVSKNELDHLDTLKTWYEGQLADVSTPQASPAAVGSLTDAVLHRMAQDDPMIRTAIGSLQMCLGFPLSVKF</sequence>
<dbReference type="SUPFAM" id="SSF52540">
    <property type="entry name" value="P-loop containing nucleoside triphosphate hydrolases"/>
    <property type="match status" value="1"/>
</dbReference>
<protein>
    <submittedName>
        <fullName evidence="2">Uncharacterized protein</fullName>
    </submittedName>
</protein>